<dbReference type="PROSITE" id="PS00022">
    <property type="entry name" value="EGF_1"/>
    <property type="match status" value="1"/>
</dbReference>
<accession>A0A8T0FHQ5</accession>
<evidence type="ECO:0000256" key="1">
    <source>
        <dbReference type="ARBA" id="ARBA00005897"/>
    </source>
</evidence>
<keyword evidence="4" id="KW-0732">Signal</keyword>
<dbReference type="InterPro" id="IPR000742">
    <property type="entry name" value="EGF"/>
</dbReference>
<proteinExistence type="inferred from homology"/>
<comment type="caution">
    <text evidence="2">Lacks conserved residue(s) required for the propagation of feature annotation.</text>
</comment>
<keyword evidence="7" id="KW-1185">Reference proteome</keyword>
<evidence type="ECO:0000259" key="5">
    <source>
        <dbReference type="PROSITE" id="PS50026"/>
    </source>
</evidence>
<sequence>MIISDVLFGFLVFIYFKVTASELPPINMDSLGSLPSFKDKTVSSCSVCRNLAISFLKAVDETTRQSCAGGDADWEREKLGAYENSELRFIEIQEKLCSDITSGKDQCYNLAELHEEVLEDWFYKKRAQNLDLFQYLCINELKFCCPNNTYGPNCIPCPGGVEEPCGGHGRCMNGGTREQPGNCICNTGYTGVLCDECKHGYYQDKSSSSFSCKMCDKACKDYCRGPGPKNCEVCSDGYYFHEDEGCISEFDLNSSKATGDSLNDTENTKIGLDGRKEDVVPTATQSEHSEL</sequence>
<protein>
    <submittedName>
        <fullName evidence="6">Cysteine-rich with EGF-like domain protein 2</fullName>
    </submittedName>
</protein>
<dbReference type="Pfam" id="PF00053">
    <property type="entry name" value="EGF_laminin"/>
    <property type="match status" value="1"/>
</dbReference>
<dbReference type="CDD" id="cd00055">
    <property type="entry name" value="EGF_Lam"/>
    <property type="match status" value="1"/>
</dbReference>
<dbReference type="Gene3D" id="2.10.25.10">
    <property type="entry name" value="Laminin"/>
    <property type="match status" value="1"/>
</dbReference>
<dbReference type="AlphaFoldDB" id="A0A8T0FHQ5"/>
<dbReference type="Proteomes" id="UP000807504">
    <property type="component" value="Unassembled WGS sequence"/>
</dbReference>
<keyword evidence="2" id="KW-0245">EGF-like domain</keyword>
<comment type="caution">
    <text evidence="6">The sequence shown here is derived from an EMBL/GenBank/DDBJ whole genome shotgun (WGS) entry which is preliminary data.</text>
</comment>
<feature type="domain" description="EGF-like" evidence="5">
    <location>
        <begin position="161"/>
        <end position="195"/>
    </location>
</feature>
<reference evidence="6" key="1">
    <citation type="journal article" date="2020" name="bioRxiv">
        <title>Chromosome-level reference genome of the European wasp spider Argiope bruennichi: a resource for studies on range expansion and evolutionary adaptation.</title>
        <authorList>
            <person name="Sheffer M.M."/>
            <person name="Hoppe A."/>
            <person name="Krehenwinkel H."/>
            <person name="Uhl G."/>
            <person name="Kuss A.W."/>
            <person name="Jensen L."/>
            <person name="Jensen C."/>
            <person name="Gillespie R.G."/>
            <person name="Hoff K.J."/>
            <person name="Prost S."/>
        </authorList>
    </citation>
    <scope>NUCLEOTIDE SEQUENCE</scope>
</reference>
<evidence type="ECO:0000313" key="6">
    <source>
        <dbReference type="EMBL" id="KAF8789952.1"/>
    </source>
</evidence>
<keyword evidence="2" id="KW-1015">Disulfide bond</keyword>
<feature type="signal peptide" evidence="4">
    <location>
        <begin position="1"/>
        <end position="21"/>
    </location>
</feature>
<feature type="region of interest" description="Disordered" evidence="3">
    <location>
        <begin position="257"/>
        <end position="291"/>
    </location>
</feature>
<dbReference type="InterPro" id="IPR002049">
    <property type="entry name" value="LE_dom"/>
</dbReference>
<evidence type="ECO:0000256" key="4">
    <source>
        <dbReference type="SAM" id="SignalP"/>
    </source>
</evidence>
<feature type="chain" id="PRO_5035712449" evidence="4">
    <location>
        <begin position="22"/>
        <end position="291"/>
    </location>
</feature>
<dbReference type="EMBL" id="JABXBU010000011">
    <property type="protein sequence ID" value="KAF8789952.1"/>
    <property type="molecule type" value="Genomic_DNA"/>
</dbReference>
<evidence type="ECO:0000256" key="2">
    <source>
        <dbReference type="PROSITE-ProRule" id="PRU00076"/>
    </source>
</evidence>
<dbReference type="SUPFAM" id="SSF57184">
    <property type="entry name" value="Growth factor receptor domain"/>
    <property type="match status" value="1"/>
</dbReference>
<evidence type="ECO:0000256" key="3">
    <source>
        <dbReference type="SAM" id="MobiDB-lite"/>
    </source>
</evidence>
<dbReference type="Pfam" id="PF11938">
    <property type="entry name" value="DUF3456"/>
    <property type="match status" value="1"/>
</dbReference>
<dbReference type="InterPro" id="IPR021852">
    <property type="entry name" value="DUF3456"/>
</dbReference>
<dbReference type="PROSITE" id="PS50026">
    <property type="entry name" value="EGF_3"/>
    <property type="match status" value="1"/>
</dbReference>
<feature type="compositionally biased region" description="Polar residues" evidence="3">
    <location>
        <begin position="282"/>
        <end position="291"/>
    </location>
</feature>
<dbReference type="InterPro" id="IPR009030">
    <property type="entry name" value="Growth_fac_rcpt_cys_sf"/>
</dbReference>
<feature type="disulfide bond" evidence="2">
    <location>
        <begin position="185"/>
        <end position="194"/>
    </location>
</feature>
<reference evidence="6" key="2">
    <citation type="submission" date="2020-06" db="EMBL/GenBank/DDBJ databases">
        <authorList>
            <person name="Sheffer M."/>
        </authorList>
    </citation>
    <scope>NUCLEOTIDE SEQUENCE</scope>
</reference>
<organism evidence="6 7">
    <name type="scientific">Argiope bruennichi</name>
    <name type="common">Wasp spider</name>
    <name type="synonym">Aranea bruennichi</name>
    <dbReference type="NCBI Taxonomy" id="94029"/>
    <lineage>
        <taxon>Eukaryota</taxon>
        <taxon>Metazoa</taxon>
        <taxon>Ecdysozoa</taxon>
        <taxon>Arthropoda</taxon>
        <taxon>Chelicerata</taxon>
        <taxon>Arachnida</taxon>
        <taxon>Araneae</taxon>
        <taxon>Araneomorphae</taxon>
        <taxon>Entelegynae</taxon>
        <taxon>Araneoidea</taxon>
        <taxon>Araneidae</taxon>
        <taxon>Argiope</taxon>
    </lineage>
</organism>
<evidence type="ECO:0000313" key="7">
    <source>
        <dbReference type="Proteomes" id="UP000807504"/>
    </source>
</evidence>
<name>A0A8T0FHQ5_ARGBR</name>
<comment type="similarity">
    <text evidence="1">Belongs to the CRELD family.</text>
</comment>
<gene>
    <name evidence="6" type="ORF">HNY73_005046</name>
</gene>
<dbReference type="PROSITE" id="PS01248">
    <property type="entry name" value="EGF_LAM_1"/>
    <property type="match status" value="1"/>
</dbReference>